<dbReference type="GO" id="GO:0019205">
    <property type="term" value="F:nucleobase-containing compound kinase activity"/>
    <property type="evidence" value="ECO:0007669"/>
    <property type="project" value="InterPro"/>
</dbReference>
<evidence type="ECO:0000256" key="1">
    <source>
        <dbReference type="ARBA" id="ARBA00022679"/>
    </source>
</evidence>
<dbReference type="STRING" id="1798553.A3H70_01450"/>
<accession>A0A1G2BRD8</accession>
<dbReference type="Proteomes" id="UP000178109">
    <property type="component" value="Unassembled WGS sequence"/>
</dbReference>
<dbReference type="InterPro" id="IPR033690">
    <property type="entry name" value="Adenylat_kinase_CS"/>
</dbReference>
<dbReference type="GO" id="GO:0009165">
    <property type="term" value="P:nucleotide biosynthetic process"/>
    <property type="evidence" value="ECO:0007669"/>
    <property type="project" value="UniProtKB-KW"/>
</dbReference>
<evidence type="ECO:0000313" key="5">
    <source>
        <dbReference type="EMBL" id="OGY91683.1"/>
    </source>
</evidence>
<name>A0A1G2BRD8_9BACT</name>
<gene>
    <name evidence="5" type="ORF">A3H70_01450</name>
</gene>
<keyword evidence="2" id="KW-0545">Nucleotide biosynthesis</keyword>
<keyword evidence="4" id="KW-0418">Kinase</keyword>
<comment type="caution">
    <text evidence="5">The sequence shown here is derived from an EMBL/GenBank/DDBJ whole genome shotgun (WGS) entry which is preliminary data.</text>
</comment>
<sequence length="360" mass="40835">MTTTFPIFKTKIAGPEEKYLLEDPVERRKYFALKAGPEIEKLKEYLDAGNTFVGFLLGPKNSGKGTYTKLFMEAVGSEHVAHISVGDIVRGTHNDLADEGKKRELMEFLSSRYRGFIALEKIFDIIEGRDTKTLLPTEVILALVERQIDRLGRKAIFIDGFPRNLDQISYALYFRALMGYRSDPDFLVFISVPEAVIDERMKFRVVCPLCQVPRNVKLLRTKDVSYDQETKQFYLLCDNSACSGFGTARLKPKEGDNLGIEAVRDRLELDRQVMAKLMELEGVPKIYLRNAIPVAQAKEFVDDYEITPAYRYEYDEAAGQVKFIEEPWTVKDDQGELSYSLLPPAVGVSLIKQTAQALGL</sequence>
<evidence type="ECO:0000256" key="4">
    <source>
        <dbReference type="ARBA" id="ARBA00022777"/>
    </source>
</evidence>
<dbReference type="InterPro" id="IPR027417">
    <property type="entry name" value="P-loop_NTPase"/>
</dbReference>
<organism evidence="5 6">
    <name type="scientific">Candidatus Komeilibacteria bacterium RIFCSPLOWO2_02_FULL_48_11</name>
    <dbReference type="NCBI Taxonomy" id="1798553"/>
    <lineage>
        <taxon>Bacteria</taxon>
        <taxon>Candidatus Komeiliibacteriota</taxon>
    </lineage>
</organism>
<keyword evidence="3" id="KW-0547">Nucleotide-binding</keyword>
<reference evidence="5 6" key="1">
    <citation type="journal article" date="2016" name="Nat. Commun.">
        <title>Thousands of microbial genomes shed light on interconnected biogeochemical processes in an aquifer system.</title>
        <authorList>
            <person name="Anantharaman K."/>
            <person name="Brown C.T."/>
            <person name="Hug L.A."/>
            <person name="Sharon I."/>
            <person name="Castelle C.J."/>
            <person name="Probst A.J."/>
            <person name="Thomas B.C."/>
            <person name="Singh A."/>
            <person name="Wilkins M.J."/>
            <person name="Karaoz U."/>
            <person name="Brodie E.L."/>
            <person name="Williams K.H."/>
            <person name="Hubbard S.S."/>
            <person name="Banfield J.F."/>
        </authorList>
    </citation>
    <scope>NUCLEOTIDE SEQUENCE [LARGE SCALE GENOMIC DNA]</scope>
</reference>
<dbReference type="PANTHER" id="PTHR23359">
    <property type="entry name" value="NUCLEOTIDE KINASE"/>
    <property type="match status" value="1"/>
</dbReference>
<dbReference type="InterPro" id="IPR000850">
    <property type="entry name" value="Adenylat/UMP-CMP_kin"/>
</dbReference>
<keyword evidence="1" id="KW-0808">Transferase</keyword>
<dbReference type="EMBL" id="MHKO01000040">
    <property type="protein sequence ID" value="OGY91683.1"/>
    <property type="molecule type" value="Genomic_DNA"/>
</dbReference>
<dbReference type="SUPFAM" id="SSF52540">
    <property type="entry name" value="P-loop containing nucleoside triphosphate hydrolases"/>
    <property type="match status" value="1"/>
</dbReference>
<proteinExistence type="predicted"/>
<evidence type="ECO:0008006" key="7">
    <source>
        <dbReference type="Google" id="ProtNLM"/>
    </source>
</evidence>
<dbReference type="Pfam" id="PF00406">
    <property type="entry name" value="ADK"/>
    <property type="match status" value="1"/>
</dbReference>
<protein>
    <recommendedName>
        <fullName evidence="7">Adenylate kinase</fullName>
    </recommendedName>
</protein>
<evidence type="ECO:0000256" key="3">
    <source>
        <dbReference type="ARBA" id="ARBA00022741"/>
    </source>
</evidence>
<dbReference type="GO" id="GO:0005524">
    <property type="term" value="F:ATP binding"/>
    <property type="evidence" value="ECO:0007669"/>
    <property type="project" value="InterPro"/>
</dbReference>
<dbReference type="PROSITE" id="PS00113">
    <property type="entry name" value="ADENYLATE_KINASE"/>
    <property type="match status" value="1"/>
</dbReference>
<dbReference type="AlphaFoldDB" id="A0A1G2BRD8"/>
<evidence type="ECO:0000313" key="6">
    <source>
        <dbReference type="Proteomes" id="UP000178109"/>
    </source>
</evidence>
<dbReference type="Gene3D" id="3.40.50.300">
    <property type="entry name" value="P-loop containing nucleotide triphosphate hydrolases"/>
    <property type="match status" value="1"/>
</dbReference>
<evidence type="ECO:0000256" key="2">
    <source>
        <dbReference type="ARBA" id="ARBA00022727"/>
    </source>
</evidence>